<keyword evidence="12" id="KW-1185">Reference proteome</keyword>
<evidence type="ECO:0000256" key="3">
    <source>
        <dbReference type="ARBA" id="ARBA00022679"/>
    </source>
</evidence>
<gene>
    <name evidence="11" type="ORF">SAMN04488005_1582</name>
</gene>
<keyword evidence="2" id="KW-0444">Lipid biosynthesis</keyword>
<evidence type="ECO:0000256" key="8">
    <source>
        <dbReference type="ARBA" id="ARBA00039866"/>
    </source>
</evidence>
<evidence type="ECO:0000256" key="6">
    <source>
        <dbReference type="ARBA" id="ARBA00038095"/>
    </source>
</evidence>
<evidence type="ECO:0000313" key="12">
    <source>
        <dbReference type="Proteomes" id="UP000199478"/>
    </source>
</evidence>
<dbReference type="GO" id="GO:0006629">
    <property type="term" value="P:lipid metabolic process"/>
    <property type="evidence" value="ECO:0007669"/>
    <property type="project" value="UniProtKB-KW"/>
</dbReference>
<keyword evidence="4" id="KW-0443">Lipid metabolism</keyword>
<dbReference type="Gene3D" id="3.40.630.30">
    <property type="match status" value="1"/>
</dbReference>
<comment type="catalytic activity">
    <reaction evidence="10">
        <text>a (3R)-hydroxyacyl-[ACP] + L-ornithine = a lyso-ornithine lipid + holo-[ACP] + H(+)</text>
        <dbReference type="Rhea" id="RHEA:20633"/>
        <dbReference type="Rhea" id="RHEA-COMP:9685"/>
        <dbReference type="Rhea" id="RHEA-COMP:9945"/>
        <dbReference type="ChEBI" id="CHEBI:15378"/>
        <dbReference type="ChEBI" id="CHEBI:46911"/>
        <dbReference type="ChEBI" id="CHEBI:64479"/>
        <dbReference type="ChEBI" id="CHEBI:78827"/>
        <dbReference type="ChEBI" id="CHEBI:138482"/>
        <dbReference type="EC" id="2.3.2.30"/>
    </reaction>
    <physiologicalReaction direction="left-to-right" evidence="10">
        <dbReference type="Rhea" id="RHEA:20634"/>
    </physiologicalReaction>
</comment>
<evidence type="ECO:0000256" key="10">
    <source>
        <dbReference type="ARBA" id="ARBA00047785"/>
    </source>
</evidence>
<dbReference type="EC" id="2.3.2.30" evidence="7"/>
<dbReference type="OrthoDB" id="9787072at2"/>
<dbReference type="InterPro" id="IPR016181">
    <property type="entry name" value="Acyl_CoA_acyltransferase"/>
</dbReference>
<name>A0A1I6GFJ8_9RHOB</name>
<comment type="function">
    <text evidence="9">Catalyzes the first step in the biosynthesis of ornithine lipids, which are phosphorus-free membrane lipids. Catalyzes the 3-hydroxyacyl-acyl carrier protein-dependent acylation of ornithine to form lyso-ornithine lipid (LOL).</text>
</comment>
<dbReference type="STRING" id="390270.SAMN04488005_1582"/>
<sequence>MTFPYQKGQLCARLAAHAADLRACQGLRHLCFYGRAGADADPLDPAFQHLMIHDRAGVLRATLRFRLAQTPRDLAQGYVAQYYDLSGWDGQAGPFLEIGRFCTARGDLDADLLRMLWGALTRIVDRHRVQLLFGCTSFAGTDPAIYGAAFQRLLRNHQGPDALLPAVTAAQAVRLADIAPRGIAPMPALLKSYLSLGGWVGDHAVIDPAMNTLHVFTCLPVAAMSAARVARLRTVAS</sequence>
<dbReference type="PANTHER" id="PTHR37323">
    <property type="entry name" value="GCN5-RELATED N-ACETYLTRANSFERASE"/>
    <property type="match status" value="1"/>
</dbReference>
<comment type="similarity">
    <text evidence="6">Belongs to the acetyltransferase family. OlsB subfamily.</text>
</comment>
<dbReference type="RefSeq" id="WP_090198575.1">
    <property type="nucleotide sequence ID" value="NZ_FOYP01000001.1"/>
</dbReference>
<dbReference type="Pfam" id="PF13444">
    <property type="entry name" value="Acetyltransf_5"/>
    <property type="match status" value="1"/>
</dbReference>
<protein>
    <recommendedName>
        <fullName evidence="8">L-ornithine N(alpha)-acyltransferase</fullName>
        <ecNumber evidence="7">2.3.2.30</ecNumber>
    </recommendedName>
</protein>
<evidence type="ECO:0000256" key="9">
    <source>
        <dbReference type="ARBA" id="ARBA00045724"/>
    </source>
</evidence>
<evidence type="ECO:0000256" key="1">
    <source>
        <dbReference type="ARBA" id="ARBA00005189"/>
    </source>
</evidence>
<dbReference type="EMBL" id="FOYP01000001">
    <property type="protein sequence ID" value="SFR40972.1"/>
    <property type="molecule type" value="Genomic_DNA"/>
</dbReference>
<dbReference type="Proteomes" id="UP000199478">
    <property type="component" value="Unassembled WGS sequence"/>
</dbReference>
<evidence type="ECO:0000256" key="2">
    <source>
        <dbReference type="ARBA" id="ARBA00022516"/>
    </source>
</evidence>
<evidence type="ECO:0000256" key="4">
    <source>
        <dbReference type="ARBA" id="ARBA00023098"/>
    </source>
</evidence>
<proteinExistence type="inferred from homology"/>
<comment type="pathway">
    <text evidence="1">Lipid metabolism.</text>
</comment>
<dbReference type="AlphaFoldDB" id="A0A1I6GFJ8"/>
<accession>A0A1I6GFJ8</accession>
<dbReference type="SUPFAM" id="SSF55729">
    <property type="entry name" value="Acyl-CoA N-acyltransferases (Nat)"/>
    <property type="match status" value="1"/>
</dbReference>
<evidence type="ECO:0000313" key="11">
    <source>
        <dbReference type="EMBL" id="SFR40972.1"/>
    </source>
</evidence>
<evidence type="ECO:0000256" key="5">
    <source>
        <dbReference type="ARBA" id="ARBA00023315"/>
    </source>
</evidence>
<reference evidence="12" key="1">
    <citation type="submission" date="2016-10" db="EMBL/GenBank/DDBJ databases">
        <authorList>
            <person name="Varghese N."/>
            <person name="Submissions S."/>
        </authorList>
    </citation>
    <scope>NUCLEOTIDE SEQUENCE [LARGE SCALE GENOMIC DNA]</scope>
    <source>
        <strain evidence="12">DSM 26879</strain>
    </source>
</reference>
<dbReference type="InterPro" id="IPR052351">
    <property type="entry name" value="Ornithine_N-alpha-AT"/>
</dbReference>
<dbReference type="GO" id="GO:0043810">
    <property type="term" value="F:ornithine-acyl [acyl carrier protein] N-acyltransferase activity"/>
    <property type="evidence" value="ECO:0007669"/>
    <property type="project" value="UniProtKB-EC"/>
</dbReference>
<keyword evidence="3 11" id="KW-0808">Transferase</keyword>
<keyword evidence="5 11" id="KW-0012">Acyltransferase</keyword>
<organism evidence="11 12">
    <name type="scientific">Yoonia tamlensis</name>
    <dbReference type="NCBI Taxonomy" id="390270"/>
    <lineage>
        <taxon>Bacteria</taxon>
        <taxon>Pseudomonadati</taxon>
        <taxon>Pseudomonadota</taxon>
        <taxon>Alphaproteobacteria</taxon>
        <taxon>Rhodobacterales</taxon>
        <taxon>Paracoccaceae</taxon>
        <taxon>Yoonia</taxon>
    </lineage>
</organism>
<dbReference type="PANTHER" id="PTHR37323:SF1">
    <property type="entry name" value="L-ORNITHINE N(ALPHA)-ACYLTRANSFERASE"/>
    <property type="match status" value="1"/>
</dbReference>
<evidence type="ECO:0000256" key="7">
    <source>
        <dbReference type="ARBA" id="ARBA00039058"/>
    </source>
</evidence>